<sequence length="295" mass="33435">MRAPIHLPLRLLIIICCATCLVSAWWPFHRATPKPPRIKRIPTARRISHQAASDPNQDILPYNVAWFGPSGVPLFYSAWRARAGFPSPEPTARSTILRHGARIACWPSTGGVWIKTADVAEIDFLDIDRFEDTPRQFNTTAEDEFCQKLRMTGAEWWQLPPDFGSRDDLGDQKYACRTVETCFEPQIKNKYLLGWPECSYSACYVEVEKALLKGGETLMGLANAQTMDERCTTIWRLGGSRCRCRAQCSDLNFLDWGDRDSELACIDAPFVMRLQKPGEGEPIRGRKLPCPKLVQ</sequence>
<keyword evidence="1" id="KW-0732">Signal</keyword>
<keyword evidence="3" id="KW-1185">Reference proteome</keyword>
<reference evidence="2" key="1">
    <citation type="journal article" date="2020" name="Stud. Mycol.">
        <title>101 Dothideomycetes genomes: a test case for predicting lifestyles and emergence of pathogens.</title>
        <authorList>
            <person name="Haridas S."/>
            <person name="Albert R."/>
            <person name="Binder M."/>
            <person name="Bloem J."/>
            <person name="Labutti K."/>
            <person name="Salamov A."/>
            <person name="Andreopoulos B."/>
            <person name="Baker S."/>
            <person name="Barry K."/>
            <person name="Bills G."/>
            <person name="Bluhm B."/>
            <person name="Cannon C."/>
            <person name="Castanera R."/>
            <person name="Culley D."/>
            <person name="Daum C."/>
            <person name="Ezra D."/>
            <person name="Gonzalez J."/>
            <person name="Henrissat B."/>
            <person name="Kuo A."/>
            <person name="Liang C."/>
            <person name="Lipzen A."/>
            <person name="Lutzoni F."/>
            <person name="Magnuson J."/>
            <person name="Mondo S."/>
            <person name="Nolan M."/>
            <person name="Ohm R."/>
            <person name="Pangilinan J."/>
            <person name="Park H.-J."/>
            <person name="Ramirez L."/>
            <person name="Alfaro M."/>
            <person name="Sun H."/>
            <person name="Tritt A."/>
            <person name="Yoshinaga Y."/>
            <person name="Zwiers L.-H."/>
            <person name="Turgeon B."/>
            <person name="Goodwin S."/>
            <person name="Spatafora J."/>
            <person name="Crous P."/>
            <person name="Grigoriev I."/>
        </authorList>
    </citation>
    <scope>NUCLEOTIDE SEQUENCE</scope>
    <source>
        <strain evidence="2">CBS 123094</strain>
    </source>
</reference>
<protein>
    <submittedName>
        <fullName evidence="2">Uncharacterized protein</fullName>
    </submittedName>
</protein>
<name>A0A6A5WV95_9PLEO</name>
<evidence type="ECO:0000313" key="3">
    <source>
        <dbReference type="Proteomes" id="UP000799779"/>
    </source>
</evidence>
<evidence type="ECO:0000313" key="2">
    <source>
        <dbReference type="EMBL" id="KAF2005048.1"/>
    </source>
</evidence>
<dbReference type="OrthoDB" id="4487429at2759"/>
<organism evidence="2 3">
    <name type="scientific">Amniculicola lignicola CBS 123094</name>
    <dbReference type="NCBI Taxonomy" id="1392246"/>
    <lineage>
        <taxon>Eukaryota</taxon>
        <taxon>Fungi</taxon>
        <taxon>Dikarya</taxon>
        <taxon>Ascomycota</taxon>
        <taxon>Pezizomycotina</taxon>
        <taxon>Dothideomycetes</taxon>
        <taxon>Pleosporomycetidae</taxon>
        <taxon>Pleosporales</taxon>
        <taxon>Amniculicolaceae</taxon>
        <taxon>Amniculicola</taxon>
    </lineage>
</organism>
<accession>A0A6A5WV95</accession>
<gene>
    <name evidence="2" type="ORF">P154DRAFT_518623</name>
</gene>
<dbReference type="EMBL" id="ML977564">
    <property type="protein sequence ID" value="KAF2005048.1"/>
    <property type="molecule type" value="Genomic_DNA"/>
</dbReference>
<feature type="signal peptide" evidence="1">
    <location>
        <begin position="1"/>
        <end position="24"/>
    </location>
</feature>
<evidence type="ECO:0000256" key="1">
    <source>
        <dbReference type="SAM" id="SignalP"/>
    </source>
</evidence>
<proteinExistence type="predicted"/>
<feature type="chain" id="PRO_5025351109" evidence="1">
    <location>
        <begin position="25"/>
        <end position="295"/>
    </location>
</feature>
<dbReference type="AlphaFoldDB" id="A0A6A5WV95"/>
<dbReference type="Proteomes" id="UP000799779">
    <property type="component" value="Unassembled WGS sequence"/>
</dbReference>